<dbReference type="Proteomes" id="UP001166674">
    <property type="component" value="Unassembled WGS sequence"/>
</dbReference>
<feature type="compositionally biased region" description="Acidic residues" evidence="1">
    <location>
        <begin position="992"/>
        <end position="1007"/>
    </location>
</feature>
<proteinExistence type="predicted"/>
<feature type="region of interest" description="Disordered" evidence="1">
    <location>
        <begin position="936"/>
        <end position="1083"/>
    </location>
</feature>
<dbReference type="EMBL" id="JAATJV010397436">
    <property type="protein sequence ID" value="MBZ3885029.1"/>
    <property type="molecule type" value="Genomic_DNA"/>
</dbReference>
<dbReference type="InterPro" id="IPR022174">
    <property type="entry name" value="NCOA4_N"/>
</dbReference>
<name>A0AA41T6C5_SCICA</name>
<accession>A0AA41T6C5</accession>
<comment type="caution">
    <text evidence="4">The sequence shown here is derived from an EMBL/GenBank/DDBJ whole genome shotgun (WGS) entry which is preliminary data.</text>
</comment>
<sequence>MLEKEGCNEDSKMENDARIALKIEKKGDRCQSIQDPLGSSGEALRTGTVSRMNTSQDQSSCSSNREALLRCSDARRDLELAIGGVLRAEQQIKDNLREVKAQIHSCISRHLECLRSREVWLYEQVDLIYQLKEETLQQQAQQLYWLLGQFNCLIHQLECTQNRDLANQVSVCLERLGSLTLKPEDSTVLLFEADTTALRQTITTFGSLKTIQIPEHLMAHASSSNIGPFLEKRGYIPMPEQKSTSSSTTVPLNEWLLGSKPTSGRHAPYLPSTNLQDWLSQKQTLENNQTSARACNFFSNVWGNLTGLENWLLKSQQQVVSGKPNYQKFNSRSTTSSFSIEVEKVEDLEFPDQNEMGLSDWLVTPQKPFKLEKPEDGSREANEKFKVLFQVFQEPYSVNDWLARPDSCTNCWGNQPKGVEIENLGSLKCLNDHLEAKKPLSTPNLISEDWLVQNHQDPYKVEDVCKANEPCTSFAECVCEENCEKEALCRWLLKKEGKDKNGMPTEPKPEPEKHKESLNMWLCPSRNEVTEQAKAPKAMASSKIADSFQVIRNSSLSGWLVRPSCKEGSSKEVPSTDRAGKQKLKSPIISSWCPFNTADWVLPGKKVGNLSQLSSGEDKWLLRKKAQEVFLNSPLQEEHKFPPDCYGLPAVCDLFTCMQLKVDKEKWLYRTPLQAAFLDGRDRTEAAPLRLVRGEIKIFVLRLGPNHSLFSVRGPGAPVTLTWSYVHHSELPVLKHQRHQSGIGTAFFLSAWWFFKQKTITSWMDTRGIKTAESESKENNNTRIESMMSSVQKDNFYQRNMEKLENVSQLSHDKSPIEKSTQYLNQHQTAAVVKWQNEGKHTEQLLESEPSTVTLVPEQYSNANINQSPQIDDHSDTDSEENRDNQQFLTPVKLANAKQTSEDEQAREARNQQKCSKTCHPVEDCAGCQQEEIDVVPESPLSDVGSEDVITGPRNDKLSRKESSLGNSPFEKESEPESPMDVDNSKNSCQDSEADEETSPGFDEQEDGTSSQTSNKPSRFQAREADSELRKRHTNKGGEIRLHFQFEGGENRTGMSDLNARPPGNTSSLNVECRNSKQHGKKDSKITDHFMRMPKAEDRRKEQCEVKHQRTEKKILKYVPPHLSPDKKWLGTPIEEMRRMPQCGIRLPLLRPSASHTVTIRVDLLRAGEVPKPFPTHYKDLWDNKHVKMPCSEQNLYPVEDEDAILKYNVAYSKKWDFTALADFWDKVLEEAEAQHLYQSILPDMVKIALCLPNICTQVDFANRFVGGGVTSAGLVQEEIRFLINPELIVSRLFTEVLDHNECLIITGTEQYSEYIGYAETYRWARSHEDGSERDDWQRRCTEIVAIDALHFRRYLDQFVPEKMRRELNKATLIQILAAAAAERDVVYFTFGDSELMRDIYSMHTCLTERKLTVGDVYKLLLRYYNEECRNCSTPGPDIKLYPFIYHAVESCAETVDQPGQKTGT</sequence>
<dbReference type="GO" id="GO:0004649">
    <property type="term" value="F:poly(ADP-ribose) glycohydrolase activity"/>
    <property type="evidence" value="ECO:0007669"/>
    <property type="project" value="InterPro"/>
</dbReference>
<dbReference type="PANTHER" id="PTHR17085:SF3">
    <property type="entry name" value="NUCLEAR RECEPTOR COACTIVATOR 4"/>
    <property type="match status" value="1"/>
</dbReference>
<evidence type="ECO:0000259" key="2">
    <source>
        <dbReference type="Pfam" id="PF05028"/>
    </source>
</evidence>
<feature type="domain" description="PARG catalytic Macro" evidence="2">
    <location>
        <begin position="1256"/>
        <end position="1372"/>
    </location>
</feature>
<dbReference type="InterPro" id="IPR039947">
    <property type="entry name" value="NCoA-4"/>
</dbReference>
<evidence type="ECO:0000256" key="1">
    <source>
        <dbReference type="SAM" id="MobiDB-lite"/>
    </source>
</evidence>
<feature type="domain" description="Nuclear receptor coactivator 4 N-terminal" evidence="3">
    <location>
        <begin position="250"/>
        <end position="378"/>
    </location>
</feature>
<organism evidence="4 5">
    <name type="scientific">Sciurus carolinensis</name>
    <name type="common">Eastern gray squirrel</name>
    <dbReference type="NCBI Taxonomy" id="30640"/>
    <lineage>
        <taxon>Eukaryota</taxon>
        <taxon>Metazoa</taxon>
        <taxon>Chordata</taxon>
        <taxon>Craniata</taxon>
        <taxon>Vertebrata</taxon>
        <taxon>Euteleostomi</taxon>
        <taxon>Mammalia</taxon>
        <taxon>Eutheria</taxon>
        <taxon>Euarchontoglires</taxon>
        <taxon>Glires</taxon>
        <taxon>Rodentia</taxon>
        <taxon>Sciuromorpha</taxon>
        <taxon>Sciuridae</taxon>
        <taxon>Sciurinae</taxon>
        <taxon>Sciurini</taxon>
        <taxon>Sciurus</taxon>
    </lineage>
</organism>
<dbReference type="GO" id="GO:0009725">
    <property type="term" value="P:response to hormone"/>
    <property type="evidence" value="ECO:0007669"/>
    <property type="project" value="TreeGrafter"/>
</dbReference>
<evidence type="ECO:0000313" key="5">
    <source>
        <dbReference type="Proteomes" id="UP001166674"/>
    </source>
</evidence>
<feature type="compositionally biased region" description="Basic and acidic residues" evidence="1">
    <location>
        <begin position="900"/>
        <end position="911"/>
    </location>
</feature>
<feature type="compositionally biased region" description="Basic and acidic residues" evidence="1">
    <location>
        <begin position="871"/>
        <end position="884"/>
    </location>
</feature>
<dbReference type="GO" id="GO:0006879">
    <property type="term" value="P:intracellular iron ion homeostasis"/>
    <property type="evidence" value="ECO:0007669"/>
    <property type="project" value="InterPro"/>
</dbReference>
<reference evidence="4" key="1">
    <citation type="submission" date="2020-03" db="EMBL/GenBank/DDBJ databases">
        <title>Studies in the Genomics of Life Span.</title>
        <authorList>
            <person name="Glass D."/>
        </authorList>
    </citation>
    <scope>NUCLEOTIDE SEQUENCE</scope>
    <source>
        <strain evidence="4">SUZIE</strain>
        <tissue evidence="4">Muscle</tissue>
    </source>
</reference>
<protein>
    <submittedName>
        <fullName evidence="4">Nuclear receptor coactivator 4</fullName>
    </submittedName>
</protein>
<feature type="region of interest" description="Disordered" evidence="1">
    <location>
        <begin position="862"/>
        <end position="918"/>
    </location>
</feature>
<dbReference type="Pfam" id="PF05028">
    <property type="entry name" value="PARG_cat_C"/>
    <property type="match status" value="1"/>
</dbReference>
<feature type="compositionally biased region" description="Polar residues" evidence="1">
    <location>
        <begin position="1008"/>
        <end position="1018"/>
    </location>
</feature>
<dbReference type="GO" id="GO:0006282">
    <property type="term" value="P:regulation of DNA repair"/>
    <property type="evidence" value="ECO:0007669"/>
    <property type="project" value="InterPro"/>
</dbReference>
<dbReference type="GO" id="GO:0003713">
    <property type="term" value="F:transcription coactivator activity"/>
    <property type="evidence" value="ECO:0007669"/>
    <property type="project" value="InterPro"/>
</dbReference>
<keyword evidence="4" id="KW-0675">Receptor</keyword>
<keyword evidence="5" id="KW-1185">Reference proteome</keyword>
<dbReference type="InterPro" id="IPR046372">
    <property type="entry name" value="PARG_cat_C"/>
</dbReference>
<evidence type="ECO:0000259" key="3">
    <source>
        <dbReference type="Pfam" id="PF12489"/>
    </source>
</evidence>
<gene>
    <name evidence="4" type="ORF">SUZIE_180900</name>
</gene>
<evidence type="ECO:0000313" key="4">
    <source>
        <dbReference type="EMBL" id="MBZ3885029.1"/>
    </source>
</evidence>
<dbReference type="PANTHER" id="PTHR17085">
    <property type="entry name" value="NUCLEAR RECEPTOR COACTIVATOR 4"/>
    <property type="match status" value="1"/>
</dbReference>
<dbReference type="Pfam" id="PF12489">
    <property type="entry name" value="ARA70"/>
    <property type="match status" value="2"/>
</dbReference>
<feature type="domain" description="Nuclear receptor coactivator 4 N-terminal" evidence="3">
    <location>
        <begin position="89"/>
        <end position="195"/>
    </location>
</feature>
<feature type="compositionally biased region" description="Basic and acidic residues" evidence="1">
    <location>
        <begin position="954"/>
        <end position="963"/>
    </location>
</feature>